<dbReference type="STRING" id="400727.A0A2T7P414"/>
<dbReference type="OrthoDB" id="4034597at2759"/>
<dbReference type="AlphaFoldDB" id="A0A2T7P414"/>
<keyword evidence="3" id="KW-0479">Metal-binding</keyword>
<reference evidence="9 10" key="1">
    <citation type="submission" date="2018-04" db="EMBL/GenBank/DDBJ databases">
        <title>The genome of golden apple snail Pomacea canaliculata provides insight into stress tolerance and invasive adaptation.</title>
        <authorList>
            <person name="Liu C."/>
            <person name="Liu B."/>
            <person name="Ren Y."/>
            <person name="Zhang Y."/>
            <person name="Wang H."/>
            <person name="Li S."/>
            <person name="Jiang F."/>
            <person name="Yin L."/>
            <person name="Zhang G."/>
            <person name="Qian W."/>
            <person name="Fan W."/>
        </authorList>
    </citation>
    <scope>NUCLEOTIDE SEQUENCE [LARGE SCALE GENOMIC DNA]</scope>
    <source>
        <strain evidence="9">SZHN2017</strain>
        <tissue evidence="9">Muscle</tissue>
    </source>
</reference>
<dbReference type="Pfam" id="PF13920">
    <property type="entry name" value="zf-C3HC4_3"/>
    <property type="match status" value="1"/>
</dbReference>
<keyword evidence="10" id="KW-1185">Reference proteome</keyword>
<dbReference type="EMBL" id="PZQS01000006">
    <property type="protein sequence ID" value="PVD28143.1"/>
    <property type="molecule type" value="Genomic_DNA"/>
</dbReference>
<sequence>MTDVMIARVNVIPPQHMMARQTMNRQLARLATFRLLSNCDPYHPVLLAAAGLYYTGTGDSIQCYSCCVVLSGWLTQGIDPVQMHQQSTPNCPHLQGLDLSNVAVSTPDSVTCTTVGELMKHKYLLLRDPASFSSAACRSLHEVGGSEEQIMSAGSDLDSHPSGFLAASATGGTDWGSPVTVADAIGEPSQVAINTGVDWEVCKTSVTERLKTFEHWPVTAQAHPAELAEAGFVYTGTQDRVQCVFCEGFLRNWQVGDVPLVEHERFFPSCPMVRHSQSESPVPSLNVAVCIPSMPRSHRTPPLPMSMPRTSTPELPTGVDEGALALLPPTLEATGIVTERPKHPNMAVEAARFASFRKWPPGKTQTPQHLAKAGFFYAGFNDSVKCFFCDGGLRNWECDDDPWHEHARWFPKCKYVRQVKGDHFVEQVLAEEADKVQQTATFDGGGRGNSPGRKDGVRQRSASMGSASAESRRTVEQREVTARMDTPVVRAVLSLDIPQELVRRAIEQRLKSTGDDFPNMETLLETVFEINPTNAGNLGGARQVGELQEGTGAPRSLLEENRQLKEQRTCKICMDEEVCVVFVPCGHLVCCATCAPPLSKCPICRSTIRGTVRTYMS</sequence>
<dbReference type="PANTHER" id="PTHR10044">
    <property type="entry name" value="INHIBITOR OF APOPTOSIS"/>
    <property type="match status" value="1"/>
</dbReference>
<dbReference type="Gene3D" id="3.30.40.10">
    <property type="entry name" value="Zinc/RING finger domain, C3HC4 (zinc finger)"/>
    <property type="match status" value="1"/>
</dbReference>
<comment type="similarity">
    <text evidence="1">Belongs to the IAP family.</text>
</comment>
<dbReference type="GO" id="GO:0008270">
    <property type="term" value="F:zinc ion binding"/>
    <property type="evidence" value="ECO:0007669"/>
    <property type="project" value="UniProtKB-KW"/>
</dbReference>
<evidence type="ECO:0000256" key="6">
    <source>
        <dbReference type="PROSITE-ProRule" id="PRU00175"/>
    </source>
</evidence>
<dbReference type="FunFam" id="1.10.1170.10:FF:000003">
    <property type="entry name" value="E3 ubiquitin-protein ligase XIAP"/>
    <property type="match status" value="1"/>
</dbReference>
<evidence type="ECO:0000256" key="4">
    <source>
        <dbReference type="ARBA" id="ARBA00022771"/>
    </source>
</evidence>
<evidence type="ECO:0000256" key="2">
    <source>
        <dbReference type="ARBA" id="ARBA00022703"/>
    </source>
</evidence>
<dbReference type="InterPro" id="IPR001370">
    <property type="entry name" value="BIR_rpt"/>
</dbReference>
<dbReference type="FunFam" id="3.30.40.10:FF:000184">
    <property type="entry name" value="Baculoviral IAP repeat containing 2"/>
    <property type="match status" value="1"/>
</dbReference>
<dbReference type="GO" id="GO:0006915">
    <property type="term" value="P:apoptotic process"/>
    <property type="evidence" value="ECO:0007669"/>
    <property type="project" value="UniProtKB-KW"/>
</dbReference>
<dbReference type="Proteomes" id="UP000245119">
    <property type="component" value="Linkage Group LG6"/>
</dbReference>
<dbReference type="InterPro" id="IPR050784">
    <property type="entry name" value="IAP"/>
</dbReference>
<keyword evidence="5" id="KW-0862">Zinc</keyword>
<evidence type="ECO:0000259" key="8">
    <source>
        <dbReference type="PROSITE" id="PS50089"/>
    </source>
</evidence>
<organism evidence="9 10">
    <name type="scientific">Pomacea canaliculata</name>
    <name type="common">Golden apple snail</name>
    <dbReference type="NCBI Taxonomy" id="400727"/>
    <lineage>
        <taxon>Eukaryota</taxon>
        <taxon>Metazoa</taxon>
        <taxon>Spiralia</taxon>
        <taxon>Lophotrochozoa</taxon>
        <taxon>Mollusca</taxon>
        <taxon>Gastropoda</taxon>
        <taxon>Caenogastropoda</taxon>
        <taxon>Architaenioglossa</taxon>
        <taxon>Ampullarioidea</taxon>
        <taxon>Ampullariidae</taxon>
        <taxon>Pomacea</taxon>
    </lineage>
</organism>
<dbReference type="SUPFAM" id="SSF57924">
    <property type="entry name" value="Inhibitor of apoptosis (IAP) repeat"/>
    <property type="match status" value="3"/>
</dbReference>
<dbReference type="CDD" id="cd00022">
    <property type="entry name" value="BIR"/>
    <property type="match status" value="3"/>
</dbReference>
<feature type="compositionally biased region" description="Polar residues" evidence="7">
    <location>
        <begin position="460"/>
        <end position="469"/>
    </location>
</feature>
<dbReference type="SMART" id="SM00238">
    <property type="entry name" value="BIR"/>
    <property type="match status" value="3"/>
</dbReference>
<dbReference type="CDD" id="cd16713">
    <property type="entry name" value="RING-HC_BIRC2_3_7"/>
    <property type="match status" value="1"/>
</dbReference>
<feature type="region of interest" description="Disordered" evidence="7">
    <location>
        <begin position="436"/>
        <end position="478"/>
    </location>
</feature>
<evidence type="ECO:0000256" key="7">
    <source>
        <dbReference type="SAM" id="MobiDB-lite"/>
    </source>
</evidence>
<dbReference type="InterPro" id="IPR001841">
    <property type="entry name" value="Znf_RING"/>
</dbReference>
<evidence type="ECO:0000256" key="3">
    <source>
        <dbReference type="ARBA" id="ARBA00022723"/>
    </source>
</evidence>
<evidence type="ECO:0000256" key="1">
    <source>
        <dbReference type="ARBA" id="ARBA00006672"/>
    </source>
</evidence>
<dbReference type="InterPro" id="IPR013083">
    <property type="entry name" value="Znf_RING/FYVE/PHD"/>
</dbReference>
<dbReference type="Gene3D" id="1.10.8.10">
    <property type="entry name" value="DNA helicase RuvA subunit, C-terminal domain"/>
    <property type="match status" value="1"/>
</dbReference>
<comment type="caution">
    <text evidence="9">The sequence shown here is derived from an EMBL/GenBank/DDBJ whole genome shotgun (WGS) entry which is preliminary data.</text>
</comment>
<evidence type="ECO:0000313" key="10">
    <source>
        <dbReference type="Proteomes" id="UP000245119"/>
    </source>
</evidence>
<keyword evidence="4 6" id="KW-0863">Zinc-finger</keyword>
<dbReference type="Gene3D" id="1.10.1170.10">
    <property type="entry name" value="Inhibitor Of Apoptosis Protein (2mihbC-IAP-1), Chain A"/>
    <property type="match status" value="3"/>
</dbReference>
<feature type="domain" description="RING-type" evidence="8">
    <location>
        <begin position="570"/>
        <end position="605"/>
    </location>
</feature>
<accession>A0A2T7P414</accession>
<name>A0A2T7P414_POMCA</name>
<dbReference type="PANTHER" id="PTHR10044:SF139">
    <property type="entry name" value="DEATH-ASSOCIATED INHIBITOR OF APOPTOSIS 2"/>
    <property type="match status" value="1"/>
</dbReference>
<evidence type="ECO:0000256" key="5">
    <source>
        <dbReference type="ARBA" id="ARBA00022833"/>
    </source>
</evidence>
<dbReference type="PROSITE" id="PS50089">
    <property type="entry name" value="ZF_RING_2"/>
    <property type="match status" value="1"/>
</dbReference>
<dbReference type="PROSITE" id="PS50143">
    <property type="entry name" value="BIR_REPEAT_2"/>
    <property type="match status" value="3"/>
</dbReference>
<keyword evidence="2" id="KW-0053">Apoptosis</keyword>
<protein>
    <recommendedName>
        <fullName evidence="8">RING-type domain-containing protein</fullName>
    </recommendedName>
</protein>
<dbReference type="OMA" id="FANWPLA"/>
<dbReference type="FunFam" id="1.10.1170.10:FF:000002">
    <property type="entry name" value="Baculoviral IAP repeat containing 7"/>
    <property type="match status" value="1"/>
</dbReference>
<evidence type="ECO:0000313" key="9">
    <source>
        <dbReference type="EMBL" id="PVD28143.1"/>
    </source>
</evidence>
<dbReference type="Pfam" id="PF00653">
    <property type="entry name" value="BIR"/>
    <property type="match status" value="3"/>
</dbReference>
<dbReference type="PROSITE" id="PS01282">
    <property type="entry name" value="BIR_REPEAT_1"/>
    <property type="match status" value="1"/>
</dbReference>
<gene>
    <name evidence="9" type="ORF">C0Q70_10728</name>
</gene>
<proteinExistence type="inferred from homology"/>